<evidence type="ECO:0000256" key="3">
    <source>
        <dbReference type="ARBA" id="ARBA00023242"/>
    </source>
</evidence>
<gene>
    <name evidence="7" type="ORF">SARC_11387</name>
</gene>
<keyword evidence="3 4" id="KW-0539">Nucleus</keyword>
<organism evidence="7 8">
    <name type="scientific">Sphaeroforma arctica JP610</name>
    <dbReference type="NCBI Taxonomy" id="667725"/>
    <lineage>
        <taxon>Eukaryota</taxon>
        <taxon>Ichthyosporea</taxon>
        <taxon>Ichthyophonida</taxon>
        <taxon>Sphaeroforma</taxon>
    </lineage>
</organism>
<dbReference type="SUPFAM" id="SSF56281">
    <property type="entry name" value="Metallo-hydrolase/oxidoreductase"/>
    <property type="match status" value="1"/>
</dbReference>
<dbReference type="InterPro" id="IPR035639">
    <property type="entry name" value="CPSF2_MBL"/>
</dbReference>
<dbReference type="InterPro" id="IPR001279">
    <property type="entry name" value="Metallo-B-lactamas"/>
</dbReference>
<dbReference type="InterPro" id="IPR027075">
    <property type="entry name" value="CPSF2"/>
</dbReference>
<evidence type="ECO:0000313" key="7">
    <source>
        <dbReference type="EMBL" id="KNC76101.1"/>
    </source>
</evidence>
<comment type="subcellular location">
    <subcellularLocation>
        <location evidence="1 4">Nucleus</location>
    </subcellularLocation>
</comment>
<sequence>MSDFYRYAPTVDAVLISHLDMNHLGALPYAFGHLGLDCPVYMTLPVNQMGQLVMYDIFQSYYNQEEFDKFTLEHVDLVFNDKIVQLKHKQLHNCTGKGEGISFLGYNSGHTLGGTIWKITKDQEDYVYAVDYNHKKERHLNGCELFHITRPSLLITDSNNALITQAATRKDTERDIVDSILSTVRKDGNVLFPVDTASRVLELALLLDEVWQVRSLQSYRLVWLNVFAENVCVYAKSTLSWMSDAMHKQTMNSKTNPFQFKNVKIVYSIDELHELNSSSSTPMVVLSTLPGLTAGLSRDLFLEWAEEPKNAVVYTSRPAPDTISHQMLKNGIRELDLNVKKRIPLEGTELEEFLGKRRKERQEKQRLEQEAKQLAKAMGSDDSDDDSDGDEVTSAIHMVNVNTSEGRKGGSVAVKVVKHDIPMTTSHKTNFFKQASVKFPMFPAIETKMKMDDYGMVLRPDEFLVINDPTMGAVAAAAAGGIGGLIGDIEADPSGVMPMDEDKTADEEAANMEEMEDREKATKYIVEDLHLSVKCKIKFIDFEGLSDMTSMSTILQQMAPRQTVLVHGTEKATRVMSKELSSLKDFGKVVIPLLGEVSNVTSDLNIYQVRLADSLASSLSMQTYLFGENTYELSWFQGKLRLPATAPAAGKRTILPVLDPVAKKDNQGHRPVFVGELVMPRIRKALNGADIKTEFIGGVLVCDEIIAVRKGADGVVALEGPLCETYYKVRSIVYGQYAIV</sequence>
<dbReference type="AlphaFoldDB" id="A0A0L0FI24"/>
<dbReference type="RefSeq" id="XP_014150003.1">
    <property type="nucleotide sequence ID" value="XM_014294528.1"/>
</dbReference>
<evidence type="ECO:0000259" key="6">
    <source>
        <dbReference type="SMART" id="SM01027"/>
    </source>
</evidence>
<dbReference type="GeneID" id="25911891"/>
<dbReference type="InterPro" id="IPR036866">
    <property type="entry name" value="RibonucZ/Hydroxyglut_hydro"/>
</dbReference>
<dbReference type="CDD" id="cd16293">
    <property type="entry name" value="CPSF2-like_MBL-fold"/>
    <property type="match status" value="1"/>
</dbReference>
<keyword evidence="4" id="KW-0694">RNA-binding</keyword>
<dbReference type="GO" id="GO:0005847">
    <property type="term" value="C:mRNA cleavage and polyadenylation specificity factor complex"/>
    <property type="evidence" value="ECO:0007669"/>
    <property type="project" value="InterPro"/>
</dbReference>
<feature type="domain" description="Beta-Casp" evidence="6">
    <location>
        <begin position="200"/>
        <end position="327"/>
    </location>
</feature>
<name>A0A0L0FI24_9EUKA</name>
<dbReference type="GO" id="GO:0003723">
    <property type="term" value="F:RNA binding"/>
    <property type="evidence" value="ECO:0007669"/>
    <property type="project" value="UniProtKB-KW"/>
</dbReference>
<keyword evidence="8" id="KW-1185">Reference proteome</keyword>
<dbReference type="OrthoDB" id="64353at2759"/>
<dbReference type="Pfam" id="PF10996">
    <property type="entry name" value="Beta-Casp"/>
    <property type="match status" value="1"/>
</dbReference>
<protein>
    <recommendedName>
        <fullName evidence="4">Cleavage and polyadenylation specificity factor subunit 2</fullName>
    </recommendedName>
    <alternativeName>
        <fullName evidence="4">Cleavage and polyadenylation specificity factor 100 kDa subunit</fullName>
    </alternativeName>
</protein>
<dbReference type="EMBL" id="KQ243258">
    <property type="protein sequence ID" value="KNC76101.1"/>
    <property type="molecule type" value="Genomic_DNA"/>
</dbReference>
<dbReference type="InterPro" id="IPR025069">
    <property type="entry name" value="Cpsf2_C"/>
</dbReference>
<evidence type="ECO:0000256" key="2">
    <source>
        <dbReference type="ARBA" id="ARBA00022664"/>
    </source>
</evidence>
<evidence type="ECO:0000256" key="5">
    <source>
        <dbReference type="SAM" id="MobiDB-lite"/>
    </source>
</evidence>
<dbReference type="Pfam" id="PF07521">
    <property type="entry name" value="RMMBL"/>
    <property type="match status" value="1"/>
</dbReference>
<accession>A0A0L0FI24</accession>
<feature type="region of interest" description="Disordered" evidence="5">
    <location>
        <begin position="356"/>
        <end position="391"/>
    </location>
</feature>
<feature type="compositionally biased region" description="Basic and acidic residues" evidence="5">
    <location>
        <begin position="360"/>
        <end position="373"/>
    </location>
</feature>
<dbReference type="Pfam" id="PF13299">
    <property type="entry name" value="CPSF100_C"/>
    <property type="match status" value="1"/>
</dbReference>
<dbReference type="InterPro" id="IPR011108">
    <property type="entry name" value="RMMBL"/>
</dbReference>
<dbReference type="eggNOG" id="KOG1135">
    <property type="taxonomic scope" value="Eukaryota"/>
</dbReference>
<evidence type="ECO:0000256" key="1">
    <source>
        <dbReference type="ARBA" id="ARBA00004123"/>
    </source>
</evidence>
<dbReference type="Pfam" id="PF16661">
    <property type="entry name" value="Lactamase_B_6"/>
    <property type="match status" value="1"/>
</dbReference>
<dbReference type="Proteomes" id="UP000054560">
    <property type="component" value="Unassembled WGS sequence"/>
</dbReference>
<comment type="similarity">
    <text evidence="4">Belongs to the metallo-beta-lactamase superfamily. RNA-metabolizing metallo-beta-lactamase-like family. CPSF2/YSH1 subfamily.</text>
</comment>
<keyword evidence="2 4" id="KW-0507">mRNA processing</keyword>
<dbReference type="InterPro" id="IPR022712">
    <property type="entry name" value="Beta_Casp"/>
</dbReference>
<dbReference type="GO" id="GO:0006398">
    <property type="term" value="P:mRNA 3'-end processing by stem-loop binding and cleavage"/>
    <property type="evidence" value="ECO:0007669"/>
    <property type="project" value="InterPro"/>
</dbReference>
<dbReference type="SMART" id="SM01027">
    <property type="entry name" value="Beta-Casp"/>
    <property type="match status" value="1"/>
</dbReference>
<dbReference type="STRING" id="667725.A0A0L0FI24"/>
<evidence type="ECO:0000313" key="8">
    <source>
        <dbReference type="Proteomes" id="UP000054560"/>
    </source>
</evidence>
<proteinExistence type="inferred from homology"/>
<dbReference type="Gene3D" id="3.60.15.10">
    <property type="entry name" value="Ribonuclease Z/Hydroxyacylglutathione hydrolase-like"/>
    <property type="match status" value="1"/>
</dbReference>
<dbReference type="PANTHER" id="PTHR45922:SF1">
    <property type="entry name" value="CLEAVAGE AND POLYADENYLATION SPECIFICITY FACTOR SUBUNIT 2"/>
    <property type="match status" value="1"/>
</dbReference>
<evidence type="ECO:0000256" key="4">
    <source>
        <dbReference type="RuleBase" id="RU365006"/>
    </source>
</evidence>
<dbReference type="PANTHER" id="PTHR45922">
    <property type="entry name" value="CLEAVAGE AND POLYADENYLATION SPECIFICITY FACTOR SUBUNIT 2"/>
    <property type="match status" value="1"/>
</dbReference>
<feature type="compositionally biased region" description="Acidic residues" evidence="5">
    <location>
        <begin position="381"/>
        <end position="391"/>
    </location>
</feature>
<reference evidence="7 8" key="1">
    <citation type="submission" date="2011-02" db="EMBL/GenBank/DDBJ databases">
        <title>The Genome Sequence of Sphaeroforma arctica JP610.</title>
        <authorList>
            <consortium name="The Broad Institute Genome Sequencing Platform"/>
            <person name="Russ C."/>
            <person name="Cuomo C."/>
            <person name="Young S.K."/>
            <person name="Zeng Q."/>
            <person name="Gargeya S."/>
            <person name="Alvarado L."/>
            <person name="Berlin A."/>
            <person name="Chapman S.B."/>
            <person name="Chen Z."/>
            <person name="Freedman E."/>
            <person name="Gellesch M."/>
            <person name="Goldberg J."/>
            <person name="Griggs A."/>
            <person name="Gujja S."/>
            <person name="Heilman E."/>
            <person name="Heiman D."/>
            <person name="Howarth C."/>
            <person name="Mehta T."/>
            <person name="Neiman D."/>
            <person name="Pearson M."/>
            <person name="Roberts A."/>
            <person name="Saif S."/>
            <person name="Shea T."/>
            <person name="Shenoy N."/>
            <person name="Sisk P."/>
            <person name="Stolte C."/>
            <person name="Sykes S."/>
            <person name="White J."/>
            <person name="Yandava C."/>
            <person name="Burger G."/>
            <person name="Gray M.W."/>
            <person name="Holland P.W.H."/>
            <person name="King N."/>
            <person name="Lang F.B.F."/>
            <person name="Roger A.J."/>
            <person name="Ruiz-Trillo I."/>
            <person name="Haas B."/>
            <person name="Nusbaum C."/>
            <person name="Birren B."/>
        </authorList>
    </citation>
    <scope>NUCLEOTIDE SEQUENCE [LARGE SCALE GENOMIC DNA]</scope>
    <source>
        <strain evidence="7 8">JP610</strain>
    </source>
</reference>